<evidence type="ECO:0000256" key="1">
    <source>
        <dbReference type="SAM" id="Phobius"/>
    </source>
</evidence>
<sequence length="298" mass="33483">MDEQFNRSKGFGEILDHTFRLCKHHFSKLFLIFLIIIGPLYLLEALLLFMSGTSFFRHMGTGSNLFEQVISGYDETLYNSTVGQDVFLGLAMLVLAPVAYAAVLISLNLLKYKKDFTPSQVIKKAFSKFWPIFGSSLLFGVIVFSLIFGLFMIITIPGFIVGLIHPVLGFIFGAVFFLGIGLVLALLLTRWSFYLAATVLEEDMPGLARSWRLTRENTWKVFGLYIVIGLITAVIGVAIEGVFTFILGNSVLFTIIVNVVSILTSMIFAVAYAVIYFDLKFREDGEDLQELIDDYKHQ</sequence>
<protein>
    <recommendedName>
        <fullName evidence="2">DUF7847 domain-containing protein</fullName>
    </recommendedName>
</protein>
<evidence type="ECO:0000313" key="3">
    <source>
        <dbReference type="EMBL" id="SET50536.1"/>
    </source>
</evidence>
<dbReference type="AlphaFoldDB" id="A0A1I0F009"/>
<dbReference type="InterPro" id="IPR057169">
    <property type="entry name" value="DUF7847"/>
</dbReference>
<dbReference type="Pfam" id="PF25231">
    <property type="entry name" value="DUF7847"/>
    <property type="match status" value="1"/>
</dbReference>
<dbReference type="Proteomes" id="UP000198618">
    <property type="component" value="Unassembled WGS sequence"/>
</dbReference>
<dbReference type="PANTHER" id="PTHR33133">
    <property type="entry name" value="OS08G0107100 PROTEIN-RELATED"/>
    <property type="match status" value="1"/>
</dbReference>
<keyword evidence="4" id="KW-1185">Reference proteome</keyword>
<dbReference type="STRING" id="930131.SAMN05216389_11322"/>
<organism evidence="3 4">
    <name type="scientific">Oceanobacillus limi</name>
    <dbReference type="NCBI Taxonomy" id="930131"/>
    <lineage>
        <taxon>Bacteria</taxon>
        <taxon>Bacillati</taxon>
        <taxon>Bacillota</taxon>
        <taxon>Bacilli</taxon>
        <taxon>Bacillales</taxon>
        <taxon>Bacillaceae</taxon>
        <taxon>Oceanobacillus</taxon>
    </lineage>
</organism>
<proteinExistence type="predicted"/>
<feature type="transmembrane region" description="Helical" evidence="1">
    <location>
        <begin position="86"/>
        <end position="110"/>
    </location>
</feature>
<keyword evidence="1" id="KW-0812">Transmembrane</keyword>
<dbReference type="PANTHER" id="PTHR33133:SF1">
    <property type="entry name" value="EXPRESSED PROTEIN-RELATED"/>
    <property type="match status" value="1"/>
</dbReference>
<feature type="domain" description="DUF7847" evidence="2">
    <location>
        <begin position="137"/>
        <end position="276"/>
    </location>
</feature>
<feature type="transmembrane region" description="Helical" evidence="1">
    <location>
        <begin position="222"/>
        <end position="246"/>
    </location>
</feature>
<name>A0A1I0F009_9BACI</name>
<evidence type="ECO:0000259" key="2">
    <source>
        <dbReference type="Pfam" id="PF25231"/>
    </source>
</evidence>
<accession>A0A1I0F009</accession>
<dbReference type="RefSeq" id="WP_090870817.1">
    <property type="nucleotide sequence ID" value="NZ_FOHE01000013.1"/>
</dbReference>
<evidence type="ECO:0000313" key="4">
    <source>
        <dbReference type="Proteomes" id="UP000198618"/>
    </source>
</evidence>
<dbReference type="OrthoDB" id="2375893at2"/>
<feature type="transmembrane region" description="Helical" evidence="1">
    <location>
        <begin position="252"/>
        <end position="275"/>
    </location>
</feature>
<keyword evidence="1" id="KW-1133">Transmembrane helix</keyword>
<feature type="transmembrane region" description="Helical" evidence="1">
    <location>
        <begin position="167"/>
        <end position="188"/>
    </location>
</feature>
<feature type="transmembrane region" description="Helical" evidence="1">
    <location>
        <begin position="29"/>
        <end position="50"/>
    </location>
</feature>
<keyword evidence="1" id="KW-0472">Membrane</keyword>
<gene>
    <name evidence="3" type="ORF">SAMN05216389_11322</name>
</gene>
<feature type="transmembrane region" description="Helical" evidence="1">
    <location>
        <begin position="130"/>
        <end position="161"/>
    </location>
</feature>
<reference evidence="3 4" key="1">
    <citation type="submission" date="2016-10" db="EMBL/GenBank/DDBJ databases">
        <authorList>
            <person name="de Groot N.N."/>
        </authorList>
    </citation>
    <scope>NUCLEOTIDE SEQUENCE [LARGE SCALE GENOMIC DNA]</scope>
    <source>
        <strain evidence="3 4">IBRC-M 10780</strain>
    </source>
</reference>
<dbReference type="EMBL" id="FOHE01000013">
    <property type="protein sequence ID" value="SET50536.1"/>
    <property type="molecule type" value="Genomic_DNA"/>
</dbReference>